<dbReference type="CDD" id="cd18042">
    <property type="entry name" value="DEXXQc_SETX"/>
    <property type="match status" value="1"/>
</dbReference>
<dbReference type="Pfam" id="PF13087">
    <property type="entry name" value="AAA_12"/>
    <property type="match status" value="1"/>
</dbReference>
<feature type="transmembrane region" description="Helical" evidence="6">
    <location>
        <begin position="1017"/>
        <end position="1048"/>
    </location>
</feature>
<feature type="transmembrane region" description="Helical" evidence="6">
    <location>
        <begin position="951"/>
        <end position="969"/>
    </location>
</feature>
<evidence type="ECO:0000256" key="3">
    <source>
        <dbReference type="ARBA" id="ARBA00022806"/>
    </source>
</evidence>
<keyword evidence="2" id="KW-0378">Hydrolase</keyword>
<keyword evidence="9" id="KW-1185">Reference proteome</keyword>
<keyword evidence="6" id="KW-0472">Membrane</keyword>
<dbReference type="PANTHER" id="PTHR10887">
    <property type="entry name" value="DNA2/NAM7 HELICASE FAMILY"/>
    <property type="match status" value="1"/>
</dbReference>
<dbReference type="SMART" id="SM00456">
    <property type="entry name" value="WW"/>
    <property type="match status" value="1"/>
</dbReference>
<organism evidence="8 9">
    <name type="scientific">Tribonema minus</name>
    <dbReference type="NCBI Taxonomy" id="303371"/>
    <lineage>
        <taxon>Eukaryota</taxon>
        <taxon>Sar</taxon>
        <taxon>Stramenopiles</taxon>
        <taxon>Ochrophyta</taxon>
        <taxon>PX clade</taxon>
        <taxon>Xanthophyceae</taxon>
        <taxon>Tribonematales</taxon>
        <taxon>Tribonemataceae</taxon>
        <taxon>Tribonema</taxon>
    </lineage>
</organism>
<dbReference type="OrthoDB" id="6513042at2759"/>
<gene>
    <name evidence="8" type="ORF">JKP88DRAFT_352973</name>
</gene>
<evidence type="ECO:0000313" key="9">
    <source>
        <dbReference type="Proteomes" id="UP000664859"/>
    </source>
</evidence>
<evidence type="ECO:0000256" key="1">
    <source>
        <dbReference type="ARBA" id="ARBA00022741"/>
    </source>
</evidence>
<accession>A0A835ZA49</accession>
<dbReference type="InterPro" id="IPR041679">
    <property type="entry name" value="DNA2/NAM7-like_C"/>
</dbReference>
<feature type="non-terminal residue" evidence="8">
    <location>
        <position position="1061"/>
    </location>
</feature>
<dbReference type="AlphaFoldDB" id="A0A835ZA49"/>
<dbReference type="InterPro" id="IPR036020">
    <property type="entry name" value="WW_dom_sf"/>
</dbReference>
<dbReference type="SUPFAM" id="SSF51045">
    <property type="entry name" value="WW domain"/>
    <property type="match status" value="1"/>
</dbReference>
<evidence type="ECO:0000256" key="5">
    <source>
        <dbReference type="SAM" id="MobiDB-lite"/>
    </source>
</evidence>
<feature type="region of interest" description="Disordered" evidence="5">
    <location>
        <begin position="259"/>
        <end position="288"/>
    </location>
</feature>
<name>A0A835ZA49_9STRA</name>
<dbReference type="PANTHER" id="PTHR10887:SF495">
    <property type="entry name" value="HELICASE SENATAXIN ISOFORM X1-RELATED"/>
    <property type="match status" value="1"/>
</dbReference>
<evidence type="ECO:0000256" key="6">
    <source>
        <dbReference type="SAM" id="Phobius"/>
    </source>
</evidence>
<sequence>MPSQSAGASGNGPRMGSIDHFQAGLLQWDVLAELQAEVSDDRRAYEAEHPDDFADVRVPDRFADVAAYAAIWTPLLLRELRAQTLNSLITDPPSGSPATVLLRQKVEVREGSLASMDARVSGGSGKQLMGNELVLIVREQDMLQRALEAPPRGSRGAKAAAASNVKEEGLELEAPPPLRAPLRGMLGVCTSAVRSQEGLRITVDRAAARRVLPPSGEAFLYNLGSLAGAAREWDALHNLAGIPLLREILAAPDKSAAAAAAAPDGDDDADGGGGAQEQQRRCQQKRAKRMRAAADDALALASAAATAQGVGAAEVGEAFAAWLESRFNESQRDAIAAGARGAGFTLVKGPPGTGKTTTLVALLNALHVREFNAYYRAMLALARAAPGAAVDAAWEALRRRKPHILVVAPSNAAVDNVLQRVMEKGFMDGTGGRYNPPLARVGRGAGGVAKGVTLEDQVEAVLGGDGGALQRRLEELRQQLARHLAAVMAALLRLRALHAAVTRPLPLGWEARVNPATNAAYFVDHKNQRTQPEAPAAPLNPDAATVPLDAMPEYQIYAAQLTKELEGHEAARAEIKRIEFAQLARTNPASRRSAREQLESELLDAAHLVFTTLNSSGLPCLQGSRAFNVVVVDEAAQGVELATLVPLRLGGRHCVLVGDPQQLSATVFAQQLSATVFAQGGAASQYDRSLFQRLEHAFPRAAFYDSKLKDGPNVTQPDYSLPYHRLAAFQPFVFLNLRAGATQRQFKSLSNPAEARLAVNVISTLLRLTNGAAAGNIGVITPYGQQLRELRERFRGAFGADWERTTAEASTVDGFQGREKDVIVVSLVRASGGGGVGFLADVRRMNVALTRARHALCVIGHEATLRVNPMWAALLARARAAGALLDVDDPDVDLSSYGEAAAAAAAAAPATGTAAVKGEPLPMDAPSPRARPPPPPLPAALVPKKEEVEDVELLACVAAVATALVTPLVPSSRRLLPSLLLVVVVVVPPLLCCWLVVVPLLLLLLVVLLLVVAVSLLLLLLVVVLLLLLLLLLLLVVVVPLLLLLLLLPPPPLCYAMGPRH</sequence>
<keyword evidence="1" id="KW-0547">Nucleotide-binding</keyword>
<keyword evidence="4" id="KW-0067">ATP-binding</keyword>
<dbReference type="SUPFAM" id="SSF52540">
    <property type="entry name" value="P-loop containing nucleoside triphosphate hydrolases"/>
    <property type="match status" value="1"/>
</dbReference>
<dbReference type="EMBL" id="JAFCMP010000044">
    <property type="protein sequence ID" value="KAG5189840.1"/>
    <property type="molecule type" value="Genomic_DNA"/>
</dbReference>
<dbReference type="FunFam" id="3.40.50.300:FF:000326">
    <property type="entry name" value="P-loop containing nucleoside triphosphate hydrolase"/>
    <property type="match status" value="1"/>
</dbReference>
<dbReference type="InterPro" id="IPR047187">
    <property type="entry name" value="SF1_C_Upf1"/>
</dbReference>
<dbReference type="Pfam" id="PF13086">
    <property type="entry name" value="AAA_11"/>
    <property type="match status" value="1"/>
</dbReference>
<dbReference type="Proteomes" id="UP000664859">
    <property type="component" value="Unassembled WGS sequence"/>
</dbReference>
<evidence type="ECO:0000256" key="2">
    <source>
        <dbReference type="ARBA" id="ARBA00022801"/>
    </source>
</evidence>
<feature type="region of interest" description="Disordered" evidence="5">
    <location>
        <begin position="149"/>
        <end position="171"/>
    </location>
</feature>
<dbReference type="GO" id="GO:0016787">
    <property type="term" value="F:hydrolase activity"/>
    <property type="evidence" value="ECO:0007669"/>
    <property type="project" value="UniProtKB-KW"/>
</dbReference>
<proteinExistence type="predicted"/>
<reference evidence="8" key="1">
    <citation type="submission" date="2021-02" db="EMBL/GenBank/DDBJ databases">
        <title>First Annotated Genome of the Yellow-green Alga Tribonema minus.</title>
        <authorList>
            <person name="Mahan K.M."/>
        </authorList>
    </citation>
    <scope>NUCLEOTIDE SEQUENCE</scope>
    <source>
        <strain evidence="8">UTEX B ZZ1240</strain>
    </source>
</reference>
<dbReference type="InterPro" id="IPR045055">
    <property type="entry name" value="DNA2/NAM7-like"/>
</dbReference>
<evidence type="ECO:0000259" key="7">
    <source>
        <dbReference type="PROSITE" id="PS50020"/>
    </source>
</evidence>
<protein>
    <submittedName>
        <fullName evidence="8">AAA domain-containing protein</fullName>
    </submittedName>
</protein>
<dbReference type="Gene3D" id="3.40.50.300">
    <property type="entry name" value="P-loop containing nucleotide triphosphate hydrolases"/>
    <property type="match status" value="2"/>
</dbReference>
<dbReference type="GO" id="GO:0005524">
    <property type="term" value="F:ATP binding"/>
    <property type="evidence" value="ECO:0007669"/>
    <property type="project" value="UniProtKB-KW"/>
</dbReference>
<dbReference type="PROSITE" id="PS50020">
    <property type="entry name" value="WW_DOMAIN_2"/>
    <property type="match status" value="1"/>
</dbReference>
<dbReference type="CDD" id="cd18808">
    <property type="entry name" value="SF1_C_Upf1"/>
    <property type="match status" value="1"/>
</dbReference>
<feature type="transmembrane region" description="Helical" evidence="6">
    <location>
        <begin position="981"/>
        <end position="1011"/>
    </location>
</feature>
<dbReference type="InterPro" id="IPR027417">
    <property type="entry name" value="P-loop_NTPase"/>
</dbReference>
<comment type="caution">
    <text evidence="8">The sequence shown here is derived from an EMBL/GenBank/DDBJ whole genome shotgun (WGS) entry which is preliminary data.</text>
</comment>
<feature type="compositionally biased region" description="Low complexity" evidence="5">
    <location>
        <begin position="149"/>
        <end position="163"/>
    </location>
</feature>
<dbReference type="GO" id="GO:0005694">
    <property type="term" value="C:chromosome"/>
    <property type="evidence" value="ECO:0007669"/>
    <property type="project" value="UniProtKB-ARBA"/>
</dbReference>
<dbReference type="GO" id="GO:0004386">
    <property type="term" value="F:helicase activity"/>
    <property type="evidence" value="ECO:0007669"/>
    <property type="project" value="UniProtKB-KW"/>
</dbReference>
<dbReference type="Gene3D" id="2.20.70.10">
    <property type="match status" value="1"/>
</dbReference>
<keyword evidence="3" id="KW-0347">Helicase</keyword>
<keyword evidence="6" id="KW-1133">Transmembrane helix</keyword>
<evidence type="ECO:0000256" key="4">
    <source>
        <dbReference type="ARBA" id="ARBA00022840"/>
    </source>
</evidence>
<dbReference type="InterPro" id="IPR041677">
    <property type="entry name" value="DNA2/NAM7_AAA_11"/>
</dbReference>
<feature type="domain" description="WW" evidence="7">
    <location>
        <begin position="503"/>
        <end position="537"/>
    </location>
</feature>
<dbReference type="InterPro" id="IPR001202">
    <property type="entry name" value="WW_dom"/>
</dbReference>
<keyword evidence="6" id="KW-0812">Transmembrane</keyword>
<evidence type="ECO:0000313" key="8">
    <source>
        <dbReference type="EMBL" id="KAG5189840.1"/>
    </source>
</evidence>